<gene>
    <name evidence="3" type="ORF">PX52LOC_00801</name>
</gene>
<dbReference type="EMBL" id="CP042425">
    <property type="protein sequence ID" value="QEL13941.1"/>
    <property type="molecule type" value="Genomic_DNA"/>
</dbReference>
<evidence type="ECO:0000256" key="2">
    <source>
        <dbReference type="SAM" id="MobiDB-lite"/>
    </source>
</evidence>
<evidence type="ECO:0000313" key="4">
    <source>
        <dbReference type="Proteomes" id="UP000324974"/>
    </source>
</evidence>
<dbReference type="Gene3D" id="1.20.1480.30">
    <property type="entry name" value="Designed four-helix bundle protein"/>
    <property type="match status" value="1"/>
</dbReference>
<evidence type="ECO:0000256" key="1">
    <source>
        <dbReference type="SAM" id="Coils"/>
    </source>
</evidence>
<protein>
    <submittedName>
        <fullName evidence="3">Uncharacterized protein</fullName>
    </submittedName>
</protein>
<feature type="region of interest" description="Disordered" evidence="2">
    <location>
        <begin position="271"/>
        <end position="290"/>
    </location>
</feature>
<dbReference type="RefSeq" id="WP_149108868.1">
    <property type="nucleotide sequence ID" value="NZ_CP042425.1"/>
</dbReference>
<sequence length="528" mass="56602">MTATQKRHRRWVLTGTFLVSLTVSSAICGVYRSAHADPAARTVPVVMLPSAQSAVMPAMVPVRVLGVPSSAPIPEPSLTPPPDDRLLVQAPELLPLPLPLPEKAPPPRSIPLSVAPPEVKLVPPAVPVPLAQPDTKPVPPTVPLTVPDVKPIENPMPVVPTPALPAFPAPLALPLVPPLTQPLQSEKPADSVKLPPAVQPEFRLQPPESRHNVKSAEPSNSKDTLPLPVSVPPALPTPQTTPGDPPMMPMSFRRTALSALVGTALVTGTMFADNDPPKGDPTATKKDLDQTNQRIADLKKELADLKTTDLVDLKQQLTAIKAKDLADFQKDVAALRTKDLADLKKDVEALRKTDLADMKKDVEALRKTDLADIKKDLESLKDIKKDLESLKDFKKRTVDALEGTADRGAGGDGLIKKITALDDKLTALNKQLESLDKKLESTRTALASPVAKEPEKEKPKVGSVKLVNMYATDVEIVVNGKGYRVAPNESKTLTLAVGSFTYQLLTGGGAEKTRSLKDGEEVTLMVNN</sequence>
<reference evidence="4" key="1">
    <citation type="submission" date="2019-08" db="EMBL/GenBank/DDBJ databases">
        <title>Limnoglobus roseus gen. nov., sp. nov., a novel freshwater planctomycete with a giant genome from the family Gemmataceae.</title>
        <authorList>
            <person name="Kulichevskaya I.S."/>
            <person name="Naumoff D.G."/>
            <person name="Miroshnikov K."/>
            <person name="Ivanova A."/>
            <person name="Philippov D.A."/>
            <person name="Hakobyan A."/>
            <person name="Rijpstra I.C."/>
            <person name="Sinninghe Damste J.S."/>
            <person name="Liesack W."/>
            <person name="Dedysh S.N."/>
        </authorList>
    </citation>
    <scope>NUCLEOTIDE SEQUENCE [LARGE SCALE GENOMIC DNA]</scope>
    <source>
        <strain evidence="4">PX52</strain>
    </source>
</reference>
<proteinExistence type="predicted"/>
<keyword evidence="4" id="KW-1185">Reference proteome</keyword>
<feature type="region of interest" description="Disordered" evidence="2">
    <location>
        <begin position="202"/>
        <end position="244"/>
    </location>
</feature>
<name>A0A5C1A4A9_9BACT</name>
<evidence type="ECO:0000313" key="3">
    <source>
        <dbReference type="EMBL" id="QEL13941.1"/>
    </source>
</evidence>
<feature type="coiled-coil region" evidence="1">
    <location>
        <begin position="418"/>
        <end position="445"/>
    </location>
</feature>
<dbReference type="Proteomes" id="UP000324974">
    <property type="component" value="Chromosome"/>
</dbReference>
<organism evidence="3 4">
    <name type="scientific">Limnoglobus roseus</name>
    <dbReference type="NCBI Taxonomy" id="2598579"/>
    <lineage>
        <taxon>Bacteria</taxon>
        <taxon>Pseudomonadati</taxon>
        <taxon>Planctomycetota</taxon>
        <taxon>Planctomycetia</taxon>
        <taxon>Gemmatales</taxon>
        <taxon>Gemmataceae</taxon>
        <taxon>Limnoglobus</taxon>
    </lineage>
</organism>
<dbReference type="KEGG" id="lrs:PX52LOC_00801"/>
<feature type="compositionally biased region" description="Basic and acidic residues" evidence="2">
    <location>
        <begin position="275"/>
        <end position="289"/>
    </location>
</feature>
<accession>A0A5C1A4A9</accession>
<dbReference type="AlphaFoldDB" id="A0A5C1A4A9"/>
<keyword evidence="1" id="KW-0175">Coiled coil</keyword>